<dbReference type="PANTHER" id="PTHR43002">
    <property type="entry name" value="GLYCOGEN DEBRANCHING ENZYME"/>
    <property type="match status" value="1"/>
</dbReference>
<organism evidence="6 7">
    <name type="scientific">Gonium pectorale</name>
    <name type="common">Green alga</name>
    <dbReference type="NCBI Taxonomy" id="33097"/>
    <lineage>
        <taxon>Eukaryota</taxon>
        <taxon>Viridiplantae</taxon>
        <taxon>Chlorophyta</taxon>
        <taxon>core chlorophytes</taxon>
        <taxon>Chlorophyceae</taxon>
        <taxon>CS clade</taxon>
        <taxon>Chlamydomonadales</taxon>
        <taxon>Volvocaceae</taxon>
        <taxon>Gonium</taxon>
    </lineage>
</organism>
<dbReference type="SUPFAM" id="SSF51445">
    <property type="entry name" value="(Trans)glycosidases"/>
    <property type="match status" value="1"/>
</dbReference>
<comment type="caution">
    <text evidence="6">The sequence shown here is derived from an EMBL/GenBank/DDBJ whole genome shotgun (WGS) entry which is preliminary data.</text>
</comment>
<dbReference type="Gene3D" id="2.60.40.10">
    <property type="entry name" value="Immunoglobulins"/>
    <property type="match status" value="1"/>
</dbReference>
<comment type="similarity">
    <text evidence="1">Belongs to the glycosyl hydrolase 13 family.</text>
</comment>
<dbReference type="OrthoDB" id="204980at2759"/>
<dbReference type="GO" id="GO:0046872">
    <property type="term" value="F:metal ion binding"/>
    <property type="evidence" value="ECO:0007669"/>
    <property type="project" value="UniProtKB-KW"/>
</dbReference>
<dbReference type="SUPFAM" id="SSF81296">
    <property type="entry name" value="E set domains"/>
    <property type="match status" value="1"/>
</dbReference>
<evidence type="ECO:0000256" key="3">
    <source>
        <dbReference type="ARBA" id="ARBA00023277"/>
    </source>
</evidence>
<sequence>MYKARPINNSAGRYDRDGSRSGGLHGRGAWRPAPWVCAAAATLAPTTEERGPVDTSLSRYRCHSKDGAVVDAVVDSADERSITVRVTASYDNVPQRRPEKLMLHWGMYRASGTKWHHPKEAVPPESTPEQGGSGAMRTAMAWDAQGGPTGRGAWTVRFSVPAQLAPLHLAFALYTPGRERYDTPRRAAHFSVPVGMGAGCPQPLGASVVAARPGPAAPADPRDVSAAVNFAVFSRHASSMQLCLVRVKPAEGGGHPAAPLVAQNVLEDLSSLCWAWRADGEILWQSGWDGNRFHPGFMLMDPHATRALPVLLPPSAHKAAPRLAPQQRADEPVWLGGLAAFVAPPFDWQGQQSAGRGGPSRVRSAEEAVVVELDVASFTTGPEAEALVPPEHRGKYLGILDRVDVLKAVGATAVMLTPVTLTADPRDGRRSPLSLMAPDPAFAVGGPLAAADELKTAIRGLHRAGLEVILQAGTLGVVLPQAEQGSYTMGPCGAVLLDAVPLGGAAPAAAPAAAVAAAPRAAAPPAPSPAPAAARAPSTPRTAAALPPGYGMSPAAAAAAAAGKKQPPTTPYKVTGGGSTWAGDKAAGPPPGN</sequence>
<evidence type="ECO:0000259" key="5">
    <source>
        <dbReference type="Pfam" id="PF23166"/>
    </source>
</evidence>
<reference evidence="7" key="1">
    <citation type="journal article" date="2016" name="Nat. Commun.">
        <title>The Gonium pectorale genome demonstrates co-option of cell cycle regulation during the evolution of multicellularity.</title>
        <authorList>
            <person name="Hanschen E.R."/>
            <person name="Marriage T.N."/>
            <person name="Ferris P.J."/>
            <person name="Hamaji T."/>
            <person name="Toyoda A."/>
            <person name="Fujiyama A."/>
            <person name="Neme R."/>
            <person name="Noguchi H."/>
            <person name="Minakuchi Y."/>
            <person name="Suzuki M."/>
            <person name="Kawai-Toyooka H."/>
            <person name="Smith D.R."/>
            <person name="Sparks H."/>
            <person name="Anderson J."/>
            <person name="Bakaric R."/>
            <person name="Luria V."/>
            <person name="Karger A."/>
            <person name="Kirschner M.W."/>
            <person name="Durand P.M."/>
            <person name="Michod R.E."/>
            <person name="Nozaki H."/>
            <person name="Olson B.J."/>
        </authorList>
    </citation>
    <scope>NUCLEOTIDE SEQUENCE [LARGE SCALE GENOMIC DNA]</scope>
    <source>
        <strain evidence="7">NIES-2863</strain>
    </source>
</reference>
<feature type="compositionally biased region" description="Low complexity" evidence="4">
    <location>
        <begin position="531"/>
        <end position="548"/>
    </location>
</feature>
<feature type="domain" description="Alpha-glucan water dikinase-like N-terminal Ig-like" evidence="5">
    <location>
        <begin position="95"/>
        <end position="141"/>
    </location>
</feature>
<dbReference type="InterPro" id="IPR017853">
    <property type="entry name" value="GH"/>
</dbReference>
<accession>A0A150GMF9</accession>
<dbReference type="Gene3D" id="3.20.20.80">
    <property type="entry name" value="Glycosidases"/>
    <property type="match status" value="1"/>
</dbReference>
<dbReference type="InterPro" id="IPR013783">
    <property type="entry name" value="Ig-like_fold"/>
</dbReference>
<dbReference type="InterPro" id="IPR056301">
    <property type="entry name" value="GWD-like_N_Ig"/>
</dbReference>
<dbReference type="InterPro" id="IPR014756">
    <property type="entry name" value="Ig_E-set"/>
</dbReference>
<keyword evidence="7" id="KW-1185">Reference proteome</keyword>
<protein>
    <recommendedName>
        <fullName evidence="5">Alpha-glucan water dikinase-like N-terminal Ig-like domain-containing protein</fullName>
    </recommendedName>
</protein>
<evidence type="ECO:0000256" key="4">
    <source>
        <dbReference type="SAM" id="MobiDB-lite"/>
    </source>
</evidence>
<gene>
    <name evidence="6" type="ORF">GPECTOR_14g278</name>
</gene>
<dbReference type="STRING" id="33097.A0A150GMF9"/>
<name>A0A150GMF9_GONPE</name>
<keyword evidence="3" id="KW-0119">Carbohydrate metabolism</keyword>
<dbReference type="Proteomes" id="UP000075714">
    <property type="component" value="Unassembled WGS sequence"/>
</dbReference>
<dbReference type="AlphaFoldDB" id="A0A150GMF9"/>
<proteinExistence type="inferred from homology"/>
<evidence type="ECO:0000313" key="7">
    <source>
        <dbReference type="Proteomes" id="UP000075714"/>
    </source>
</evidence>
<evidence type="ECO:0000313" key="6">
    <source>
        <dbReference type="EMBL" id="KXZ51039.1"/>
    </source>
</evidence>
<feature type="region of interest" description="Disordered" evidence="4">
    <location>
        <begin position="115"/>
        <end position="134"/>
    </location>
</feature>
<evidence type="ECO:0000256" key="2">
    <source>
        <dbReference type="ARBA" id="ARBA00022723"/>
    </source>
</evidence>
<keyword evidence="2" id="KW-0479">Metal-binding</keyword>
<evidence type="ECO:0000256" key="1">
    <source>
        <dbReference type="ARBA" id="ARBA00008061"/>
    </source>
</evidence>
<feature type="region of interest" description="Disordered" evidence="4">
    <location>
        <begin position="1"/>
        <end position="26"/>
    </location>
</feature>
<dbReference type="Pfam" id="PF23166">
    <property type="entry name" value="Ig_N_CWD1"/>
    <property type="match status" value="1"/>
</dbReference>
<dbReference type="EMBL" id="LSYV01000015">
    <property type="protein sequence ID" value="KXZ51039.1"/>
    <property type="molecule type" value="Genomic_DNA"/>
</dbReference>
<feature type="region of interest" description="Disordered" evidence="4">
    <location>
        <begin position="522"/>
        <end position="593"/>
    </location>
</feature>